<keyword evidence="3" id="KW-1185">Reference proteome</keyword>
<comment type="caution">
    <text evidence="2">The sequence shown here is derived from an EMBL/GenBank/DDBJ whole genome shotgun (WGS) entry which is preliminary data.</text>
</comment>
<protein>
    <submittedName>
        <fullName evidence="2">Uncharacterized protein</fullName>
    </submittedName>
</protein>
<feature type="compositionally biased region" description="Polar residues" evidence="1">
    <location>
        <begin position="124"/>
        <end position="139"/>
    </location>
</feature>
<name>A0A699ZYZ3_HAELA</name>
<feature type="compositionally biased region" description="Polar residues" evidence="1">
    <location>
        <begin position="14"/>
        <end position="26"/>
    </location>
</feature>
<sequence>MPPSPVSCTRHKTSPSQETGSPQQASRPCCCCTQPGASGMASRWGAGCDAMSGTARGPPMRQVARPRTPTPASTCSALGTVCNAPWRCAAERASRLCLPLARSTSRATSWSMTGCSRQGRGWTGPQSNGETSSGFSRNHPQGGKGWSGKAGGDTEGNVRGGKRWSSPVVRERLERGDVRSRHTGVSWLGCVLTCKHCMTRPQQGAWQGNERKGYWLAMAIGYAQQLDPPAATLAASIPIACGSRVTRRPPWCQPPASNCR</sequence>
<organism evidence="2 3">
    <name type="scientific">Haematococcus lacustris</name>
    <name type="common">Green alga</name>
    <name type="synonym">Haematococcus pluvialis</name>
    <dbReference type="NCBI Taxonomy" id="44745"/>
    <lineage>
        <taxon>Eukaryota</taxon>
        <taxon>Viridiplantae</taxon>
        <taxon>Chlorophyta</taxon>
        <taxon>core chlorophytes</taxon>
        <taxon>Chlorophyceae</taxon>
        <taxon>CS clade</taxon>
        <taxon>Chlamydomonadales</taxon>
        <taxon>Haematococcaceae</taxon>
        <taxon>Haematococcus</taxon>
    </lineage>
</organism>
<dbReference type="AlphaFoldDB" id="A0A699ZYZ3"/>
<reference evidence="2 3" key="1">
    <citation type="submission" date="2020-02" db="EMBL/GenBank/DDBJ databases">
        <title>Draft genome sequence of Haematococcus lacustris strain NIES-144.</title>
        <authorList>
            <person name="Morimoto D."/>
            <person name="Nakagawa S."/>
            <person name="Yoshida T."/>
            <person name="Sawayama S."/>
        </authorList>
    </citation>
    <scope>NUCLEOTIDE SEQUENCE [LARGE SCALE GENOMIC DNA]</scope>
    <source>
        <strain evidence="2 3">NIES-144</strain>
    </source>
</reference>
<evidence type="ECO:0000256" key="1">
    <source>
        <dbReference type="SAM" id="MobiDB-lite"/>
    </source>
</evidence>
<dbReference type="Proteomes" id="UP000485058">
    <property type="component" value="Unassembled WGS sequence"/>
</dbReference>
<accession>A0A699ZYZ3</accession>
<proteinExistence type="predicted"/>
<feature type="region of interest" description="Disordered" evidence="1">
    <location>
        <begin position="1"/>
        <end position="27"/>
    </location>
</feature>
<dbReference type="EMBL" id="BLLF01002423">
    <property type="protein sequence ID" value="GFH24026.1"/>
    <property type="molecule type" value="Genomic_DNA"/>
</dbReference>
<feature type="compositionally biased region" description="Gly residues" evidence="1">
    <location>
        <begin position="142"/>
        <end position="154"/>
    </location>
</feature>
<gene>
    <name evidence="2" type="ORF">HaLaN_21740</name>
</gene>
<evidence type="ECO:0000313" key="2">
    <source>
        <dbReference type="EMBL" id="GFH24026.1"/>
    </source>
</evidence>
<feature type="region of interest" description="Disordered" evidence="1">
    <location>
        <begin position="111"/>
        <end position="162"/>
    </location>
</feature>
<evidence type="ECO:0000313" key="3">
    <source>
        <dbReference type="Proteomes" id="UP000485058"/>
    </source>
</evidence>